<protein>
    <recommendedName>
        <fullName evidence="4">DNA polymerase I</fullName>
    </recommendedName>
</protein>
<evidence type="ECO:0000313" key="2">
    <source>
        <dbReference type="EMBL" id="GLT21491.1"/>
    </source>
</evidence>
<organism evidence="2 3">
    <name type="scientific">Zoogloea oryzae</name>
    <dbReference type="NCBI Taxonomy" id="310767"/>
    <lineage>
        <taxon>Bacteria</taxon>
        <taxon>Pseudomonadati</taxon>
        <taxon>Pseudomonadota</taxon>
        <taxon>Betaproteobacteria</taxon>
        <taxon>Rhodocyclales</taxon>
        <taxon>Zoogloeaceae</taxon>
        <taxon>Zoogloea</taxon>
    </lineage>
</organism>
<comment type="caution">
    <text evidence="2">The sequence shown here is derived from an EMBL/GenBank/DDBJ whole genome shotgun (WGS) entry which is preliminary data.</text>
</comment>
<reference evidence="3" key="1">
    <citation type="journal article" date="2019" name="Int. J. Syst. Evol. Microbiol.">
        <title>The Global Catalogue of Microorganisms (GCM) 10K type strain sequencing project: providing services to taxonomists for standard genome sequencing and annotation.</title>
        <authorList>
            <consortium name="The Broad Institute Genomics Platform"/>
            <consortium name="The Broad Institute Genome Sequencing Center for Infectious Disease"/>
            <person name="Wu L."/>
            <person name="Ma J."/>
        </authorList>
    </citation>
    <scope>NUCLEOTIDE SEQUENCE [LARGE SCALE GENOMIC DNA]</scope>
    <source>
        <strain evidence="3">NBRC 102407</strain>
    </source>
</reference>
<evidence type="ECO:0008006" key="4">
    <source>
        <dbReference type="Google" id="ProtNLM"/>
    </source>
</evidence>
<proteinExistence type="predicted"/>
<dbReference type="EMBL" id="BSPX01000009">
    <property type="protein sequence ID" value="GLT21491.1"/>
    <property type="molecule type" value="Genomic_DNA"/>
</dbReference>
<keyword evidence="3" id="KW-1185">Reference proteome</keyword>
<accession>A0ABQ6F9A0</accession>
<evidence type="ECO:0000256" key="1">
    <source>
        <dbReference type="SAM" id="MobiDB-lite"/>
    </source>
</evidence>
<name>A0ABQ6F9A0_9RHOO</name>
<gene>
    <name evidence="2" type="ORF">GCM10007933_09430</name>
</gene>
<sequence length="1067" mass="119186">MAIDTKPTMLERVVEARKDRARFRRKNGMDSAMELIIDEPAAATRPNLDALLAHLDEVFRPLMERARARRETSSPAPAGAAAPSGAQLPPPVESDISPEDQAKLDGFLATCVQPPPLAVTASPLMGGIGADGKRLPPRRGFGPPVFVGFDCEWEYQAKGRNVLLSVQFYVIGPTGLRYSKVINLVGKDAVQDRPSLAEALYDLLDEAEIECIFDEWPEEVVLCGHFTRADISVFRDFKQFRHQLQAVNGTLATTARPAEVKLPLKEEQAERLKHRYRYVVGDDFDPRVLSVRIVDSARLAPPGTPLAKLGEWLNVPKVMLPKGYRKSEMRRLQRKLPWVFKAYGLRDAEIAVLYALWVLWFCDRYLGIKGLSATASGLSVRLVQLCMRRDGVHPDVALNFEKVRRWRWNEATGRPTSQTQREPTRVRRWFEAFFADVYMGGRNECYWFGPTPMPQPGYRLFDHDLAACYVVSLAGIMSLDYERIEITRDPERFRGHVAGYAEVEFRFPEGTLYPCLAVMMEKYGLWYPLSGVALATAPEIELALEMGAEITVRFGVVIPWKAREAVFAESAKRLRREKAKKDADKGQWLEADGDVFVPAPEMQFPPESHGDVGYRPFESGSIYTRAMRLKFDKKSLPHQFMKLVGNGVYGKTGQGFKGKRALDMADLKYRAIDPSGISEPAVAALVSGYPRAVLGEILWKLPPGALAVSATTDGLLVDVEALDLSGTMCQRFQALVDRIAPGTGMTELKHLIGQAVAGKTRLQLTGLAVEGHEPVVAKGGIKVPLDSADGDEEKERALMRPENQNRFMLDLFANRQPGQIIKRASLMSLGEMVLNDWDLQTLDTPVRLNMEYDFKRRPVDARMVRIESLGVEHLAFATVPWDSAAEGELARMLFDRWREGEQDKDGNWVRPAHCLKTMADWGDWQAFYALYVGNHQRRARFQALQAASDATGMADGPDEVQQKRLRGPTGQVYATARTGMLGTAIRTFLAAYVQRAWGLEGADLSQAKLAAWLTEVGYAVKVHDVKNAGRSQLHEHVSPATPEVMAFLEVVKARFPGLETGRFLVRG</sequence>
<dbReference type="Proteomes" id="UP001157167">
    <property type="component" value="Unassembled WGS sequence"/>
</dbReference>
<evidence type="ECO:0000313" key="3">
    <source>
        <dbReference type="Proteomes" id="UP001157167"/>
    </source>
</evidence>
<feature type="compositionally biased region" description="Low complexity" evidence="1">
    <location>
        <begin position="73"/>
        <end position="87"/>
    </location>
</feature>
<feature type="region of interest" description="Disordered" evidence="1">
    <location>
        <begin position="67"/>
        <end position="98"/>
    </location>
</feature>